<comment type="catalytic activity">
    <reaction evidence="1 9 10">
        <text>Release of N-terminal amino acids, preferentially methionine, from peptides and arylamides.</text>
        <dbReference type="EC" id="3.4.11.18"/>
    </reaction>
</comment>
<comment type="subcellular location">
    <subcellularLocation>
        <location evidence="9">Cytoplasm</location>
    </subcellularLocation>
</comment>
<keyword evidence="4 9" id="KW-0031">Aminopeptidase</keyword>
<protein>
    <recommendedName>
        <fullName evidence="9">Methionine aminopeptidase 2</fullName>
        <shortName evidence="9">MAP 2</shortName>
        <shortName evidence="9">MetAP 2</shortName>
        <ecNumber evidence="9">3.4.11.18</ecNumber>
    </recommendedName>
    <alternativeName>
        <fullName evidence="9">Peptidase M</fullName>
    </alternativeName>
</protein>
<dbReference type="InterPro" id="IPR036390">
    <property type="entry name" value="WH_DNA-bd_sf"/>
</dbReference>
<evidence type="ECO:0000256" key="1">
    <source>
        <dbReference type="ARBA" id="ARBA00000294"/>
    </source>
</evidence>
<dbReference type="Gene3D" id="1.10.10.10">
    <property type="entry name" value="Winged helix-like DNA-binding domain superfamily/Winged helix DNA-binding domain"/>
    <property type="match status" value="1"/>
</dbReference>
<dbReference type="SUPFAM" id="SSF46785">
    <property type="entry name" value="Winged helix' DNA-binding domain"/>
    <property type="match status" value="1"/>
</dbReference>
<proteinExistence type="inferred from homology"/>
<dbReference type="InterPro" id="IPR000994">
    <property type="entry name" value="Pept_M24"/>
</dbReference>
<comment type="function">
    <text evidence="9 10">Cotranslationally removes the N-terminal methionine from nascent proteins. The N-terminal methionine is often cleaved when the second residue in the primary sequence is small and uncharged (Met-Ala-, Cys, Gly, Pro, Ser, Thr, or Val).</text>
</comment>
<dbReference type="InterPro" id="IPR002468">
    <property type="entry name" value="Pept_M24A_MAP2"/>
</dbReference>
<evidence type="ECO:0000256" key="5">
    <source>
        <dbReference type="ARBA" id="ARBA00022490"/>
    </source>
</evidence>
<feature type="compositionally biased region" description="Polar residues" evidence="11">
    <location>
        <begin position="14"/>
        <end position="33"/>
    </location>
</feature>
<dbReference type="GeneID" id="25320639"/>
<feature type="binding site" evidence="9">
    <location>
        <position position="198"/>
    </location>
    <ligand>
        <name>substrate</name>
    </ligand>
</feature>
<dbReference type="HAMAP" id="MF_03175">
    <property type="entry name" value="MetAP_2_euk"/>
    <property type="match status" value="1"/>
</dbReference>
<feature type="region of interest" description="Disordered" evidence="11">
    <location>
        <begin position="1"/>
        <end position="92"/>
    </location>
</feature>
<keyword evidence="7 9" id="KW-0479">Metal-binding</keyword>
<feature type="binding site" evidence="9">
    <location>
        <position position="229"/>
    </location>
    <ligand>
        <name>a divalent metal cation</name>
        <dbReference type="ChEBI" id="CHEBI:60240"/>
        <label>2</label>
        <note>catalytic</note>
    </ligand>
</feature>
<dbReference type="InterPro" id="IPR001714">
    <property type="entry name" value="Pept_M24_MAP"/>
</dbReference>
<keyword evidence="5 9" id="KW-0963">Cytoplasm</keyword>
<evidence type="ECO:0000256" key="2">
    <source>
        <dbReference type="ARBA" id="ARBA00001936"/>
    </source>
</evidence>
<keyword evidence="14" id="KW-1185">Reference proteome</keyword>
<keyword evidence="8 9" id="KW-0378">Hydrolase</keyword>
<dbReference type="EMBL" id="LASV01000582">
    <property type="protein sequence ID" value="KKA17682.1"/>
    <property type="molecule type" value="Genomic_DNA"/>
</dbReference>
<dbReference type="SUPFAM" id="SSF55920">
    <property type="entry name" value="Creatinase/aminopeptidase"/>
    <property type="match status" value="1"/>
</dbReference>
<feature type="binding site" evidence="9">
    <location>
        <position position="306"/>
    </location>
    <ligand>
        <name>substrate</name>
    </ligand>
</feature>
<dbReference type="InterPro" id="IPR036005">
    <property type="entry name" value="Creatinase/aminopeptidase-like"/>
</dbReference>
<dbReference type="Proteomes" id="UP000053958">
    <property type="component" value="Unassembled WGS sequence"/>
</dbReference>
<accession>A0A0F4YHE4</accession>
<keyword evidence="6 9" id="KW-0645">Protease</keyword>
<evidence type="ECO:0000256" key="3">
    <source>
        <dbReference type="ARBA" id="ARBA00001954"/>
    </source>
</evidence>
<evidence type="ECO:0000256" key="6">
    <source>
        <dbReference type="ARBA" id="ARBA00022670"/>
    </source>
</evidence>
<dbReference type="GO" id="GO:0046872">
    <property type="term" value="F:metal ion binding"/>
    <property type="evidence" value="ECO:0007669"/>
    <property type="project" value="UniProtKB-UniRule"/>
</dbReference>
<evidence type="ECO:0000259" key="12">
    <source>
        <dbReference type="Pfam" id="PF00557"/>
    </source>
</evidence>
<dbReference type="GO" id="GO:0070006">
    <property type="term" value="F:metalloaminopeptidase activity"/>
    <property type="evidence" value="ECO:0007669"/>
    <property type="project" value="UniProtKB-UniRule"/>
</dbReference>
<dbReference type="EC" id="3.4.11.18" evidence="9"/>
<comment type="cofactor">
    <cofactor evidence="3">
        <name>Fe(2+)</name>
        <dbReference type="ChEBI" id="CHEBI:29033"/>
    </cofactor>
</comment>
<dbReference type="GO" id="GO:0005737">
    <property type="term" value="C:cytoplasm"/>
    <property type="evidence" value="ECO:0007669"/>
    <property type="project" value="UniProtKB-SubCell"/>
</dbReference>
<evidence type="ECO:0000256" key="9">
    <source>
        <dbReference type="HAMAP-Rule" id="MF_03175"/>
    </source>
</evidence>
<dbReference type="InterPro" id="IPR050247">
    <property type="entry name" value="Met_Aminopeptidase_Type2"/>
</dbReference>
<dbReference type="Pfam" id="PF00557">
    <property type="entry name" value="Peptidase_M24"/>
    <property type="match status" value="1"/>
</dbReference>
<feature type="binding site" evidence="9">
    <location>
        <position position="426"/>
    </location>
    <ligand>
        <name>a divalent metal cation</name>
        <dbReference type="ChEBI" id="CHEBI:60240"/>
        <label>2</label>
        <note>catalytic</note>
    </ligand>
</feature>
<dbReference type="GO" id="GO:0006508">
    <property type="term" value="P:proteolysis"/>
    <property type="evidence" value="ECO:0007669"/>
    <property type="project" value="UniProtKB-KW"/>
</dbReference>
<dbReference type="PANTHER" id="PTHR45777">
    <property type="entry name" value="METHIONINE AMINOPEPTIDASE 2"/>
    <property type="match status" value="1"/>
</dbReference>
<feature type="compositionally biased region" description="Basic residues" evidence="11">
    <location>
        <begin position="60"/>
        <end position="75"/>
    </location>
</feature>
<dbReference type="STRING" id="1408163.A0A0F4YHE4"/>
<comment type="similarity">
    <text evidence="9">Belongs to the peptidase M24A family. Methionine aminopeptidase eukaryotic type 2 subfamily.</text>
</comment>
<dbReference type="PROSITE" id="PS01202">
    <property type="entry name" value="MAP_2"/>
    <property type="match status" value="1"/>
</dbReference>
<reference evidence="13 14" key="1">
    <citation type="submission" date="2015-04" db="EMBL/GenBank/DDBJ databases">
        <authorList>
            <person name="Heijne W.H."/>
            <person name="Fedorova N.D."/>
            <person name="Nierman W.C."/>
            <person name="Vollebregt A.W."/>
            <person name="Zhao Z."/>
            <person name="Wu L."/>
            <person name="Kumar M."/>
            <person name="Stam H."/>
            <person name="van den Berg M.A."/>
            <person name="Pel H.J."/>
        </authorList>
    </citation>
    <scope>NUCLEOTIDE SEQUENCE [LARGE SCALE GENOMIC DNA]</scope>
    <source>
        <strain evidence="13 14">CBS 393.64</strain>
    </source>
</reference>
<feature type="compositionally biased region" description="Acidic residues" evidence="11">
    <location>
        <begin position="37"/>
        <end position="50"/>
    </location>
</feature>
<feature type="binding site" evidence="9">
    <location>
        <position position="229"/>
    </location>
    <ligand>
        <name>a divalent metal cation</name>
        <dbReference type="ChEBI" id="CHEBI:60240"/>
        <label>1</label>
    </ligand>
</feature>
<dbReference type="InterPro" id="IPR036388">
    <property type="entry name" value="WH-like_DNA-bd_sf"/>
</dbReference>
<name>A0A0F4YHE4_RASE3</name>
<organism evidence="13 14">
    <name type="scientific">Rasamsonia emersonii (strain ATCC 16479 / CBS 393.64 / IMI 116815)</name>
    <dbReference type="NCBI Taxonomy" id="1408163"/>
    <lineage>
        <taxon>Eukaryota</taxon>
        <taxon>Fungi</taxon>
        <taxon>Dikarya</taxon>
        <taxon>Ascomycota</taxon>
        <taxon>Pezizomycotina</taxon>
        <taxon>Eurotiomycetes</taxon>
        <taxon>Eurotiomycetidae</taxon>
        <taxon>Eurotiales</taxon>
        <taxon>Trichocomaceae</taxon>
        <taxon>Rasamsonia</taxon>
    </lineage>
</organism>
<dbReference type="InterPro" id="IPR018349">
    <property type="entry name" value="Pept_M24A_MAP2_BS"/>
</dbReference>
<dbReference type="AlphaFoldDB" id="A0A0F4YHE4"/>
<gene>
    <name evidence="13" type="ORF">T310_8379</name>
</gene>
<evidence type="ECO:0000256" key="7">
    <source>
        <dbReference type="ARBA" id="ARBA00022723"/>
    </source>
</evidence>
<feature type="domain" description="Peptidase M24" evidence="12">
    <location>
        <begin position="129"/>
        <end position="339"/>
    </location>
</feature>
<evidence type="ECO:0000313" key="14">
    <source>
        <dbReference type="Proteomes" id="UP000053958"/>
    </source>
</evidence>
<feature type="binding site" evidence="9">
    <location>
        <position position="218"/>
    </location>
    <ligand>
        <name>a divalent metal cation</name>
        <dbReference type="ChEBI" id="CHEBI:60240"/>
        <label>1</label>
    </ligand>
</feature>
<evidence type="ECO:0000256" key="10">
    <source>
        <dbReference type="RuleBase" id="RU003653"/>
    </source>
</evidence>
<feature type="binding site" evidence="9">
    <location>
        <position position="331"/>
    </location>
    <ligand>
        <name>a divalent metal cation</name>
        <dbReference type="ChEBI" id="CHEBI:60240"/>
        <label>2</label>
        <note>catalytic</note>
    </ligand>
</feature>
<dbReference type="PRINTS" id="PR00599">
    <property type="entry name" value="MAPEPTIDASE"/>
</dbReference>
<feature type="binding site" evidence="9">
    <location>
        <position position="298"/>
    </location>
    <ligand>
        <name>a divalent metal cation</name>
        <dbReference type="ChEBI" id="CHEBI:60240"/>
        <label>2</label>
        <note>catalytic</note>
    </ligand>
</feature>
<dbReference type="CDD" id="cd01088">
    <property type="entry name" value="MetAP2"/>
    <property type="match status" value="1"/>
</dbReference>
<dbReference type="GO" id="GO:0004239">
    <property type="term" value="F:initiator methionyl aminopeptidase activity"/>
    <property type="evidence" value="ECO:0007669"/>
    <property type="project" value="UniProtKB-UniRule"/>
</dbReference>
<sequence>MAAQASAELEKLTLNGQNGNAQGDNPAAGSSANDAAENGDSDDDKEDETGAPEGGAAGGAKKKKRKSKKKKKGGAKKQTSPPRIPVSELFPNNQYPEGEIVEYLNENAYRTTNEEKRYLDRMRNDFLQEYRQAAEVHRQVRQYAQKTIKPGQTLTEIAESIEDAVRALTGHQGLEEGDNLLGGLGFPCGLSINHCAAHYTPNAGNKTVLQKGDVMKVDFGVHINGRIIDSAFTMAFDPVYDNLLAAVKDATNTGIREAGIDVRVCDVGAAIQETMESYEVEINGTTYPVKAIRNLNGHNIDQHIIHGGKSVPIVKGGDQTKMEEGEVFAIETFGSTGKGYVRDDMETSHYAKIPDAPNVPLRLSSAKNLLNVITKNFGTLPFCRRYLDRLGQEKYLLGLNNLVSAGIVQDYPPLCDIKGSYTAQYEHTIVLRPTVKEILSRGDDY</sequence>
<comment type="caution">
    <text evidence="13">The sequence shown here is derived from an EMBL/GenBank/DDBJ whole genome shotgun (WGS) entry which is preliminary data.</text>
</comment>
<evidence type="ECO:0000256" key="4">
    <source>
        <dbReference type="ARBA" id="ARBA00022438"/>
    </source>
</evidence>
<dbReference type="PANTHER" id="PTHR45777:SF2">
    <property type="entry name" value="METHIONINE AMINOPEPTIDASE 2"/>
    <property type="match status" value="1"/>
</dbReference>
<evidence type="ECO:0000256" key="8">
    <source>
        <dbReference type="ARBA" id="ARBA00022801"/>
    </source>
</evidence>
<feature type="binding site" evidence="9">
    <location>
        <position position="426"/>
    </location>
    <ligand>
        <name>a divalent metal cation</name>
        <dbReference type="ChEBI" id="CHEBI:60240"/>
        <label>1</label>
    </ligand>
</feature>
<comment type="cofactor">
    <cofactor evidence="2">
        <name>Mn(2+)</name>
        <dbReference type="ChEBI" id="CHEBI:29035"/>
    </cofactor>
</comment>
<evidence type="ECO:0000313" key="13">
    <source>
        <dbReference type="EMBL" id="KKA17682.1"/>
    </source>
</evidence>
<dbReference type="RefSeq" id="XP_013324294.1">
    <property type="nucleotide sequence ID" value="XM_013468840.1"/>
</dbReference>
<dbReference type="FunFam" id="1.10.10.10:FF:000370">
    <property type="entry name" value="Methionine aminopeptidase 2"/>
    <property type="match status" value="1"/>
</dbReference>
<comment type="cofactor">
    <cofactor evidence="9">
        <name>Co(2+)</name>
        <dbReference type="ChEBI" id="CHEBI:48828"/>
    </cofactor>
    <cofactor evidence="9">
        <name>Zn(2+)</name>
        <dbReference type="ChEBI" id="CHEBI:29105"/>
    </cofactor>
    <cofactor evidence="9">
        <name>Mn(2+)</name>
        <dbReference type="ChEBI" id="CHEBI:29035"/>
    </cofactor>
    <cofactor evidence="9">
        <name>Fe(2+)</name>
        <dbReference type="ChEBI" id="CHEBI:29033"/>
    </cofactor>
    <text evidence="9">Binds 2 divalent metal cations per subunit. Has a high-affinity and a low affinity metal-binding site. The true nature of the physiological cofactor is under debate. The enzyme is active with cobalt, zinc, manganese or divalent iron ions. Most likely, methionine aminopeptidases function as mononuclear Fe(2+)-metalloproteases under physiological conditions, and the catalytically relevant metal-binding site has been assigned to the histidine-containing high-affinity site.</text>
</comment>
<dbReference type="OrthoDB" id="7848262at2759"/>
<evidence type="ECO:0000256" key="11">
    <source>
        <dbReference type="SAM" id="MobiDB-lite"/>
    </source>
</evidence>
<dbReference type="NCBIfam" id="TIGR00501">
    <property type="entry name" value="met_pdase_II"/>
    <property type="match status" value="1"/>
</dbReference>
<dbReference type="Gene3D" id="3.90.230.10">
    <property type="entry name" value="Creatinase/methionine aminopeptidase superfamily"/>
    <property type="match status" value="1"/>
</dbReference>